<evidence type="ECO:0000313" key="1">
    <source>
        <dbReference type="EMBL" id="GKX65055.1"/>
    </source>
</evidence>
<accession>A0ACB5R785</accession>
<comment type="caution">
    <text evidence="1">The sequence shown here is derived from an EMBL/GenBank/DDBJ whole genome shotgun (WGS) entry which is preliminary data.</text>
</comment>
<sequence>MQLEINTNRKKHKIYKITIGFFVIIGLLTFFSKTINNFLLPKVTVTQLQKGSLGDVFENQGVVEYKAKNRIYSTNSWFIKKINVNVNKFVKKGDCLAQIENDEILLQKKNAQLNVLKAEDILKSLKNEAEPNKDLIKEKEIELEIAKLQYEKVSKGIDEDGNILADSDGKIVGINAMEGSVTQPNQVIFEMVSDTPQYCVSWKVNQDEAIKYKVGDKISVSIKIRQNNAGNKGGNDEILDTKNLVMESNVINKQYLSNEKVYELSANLNSNGIVLEEGQKATISINKSSPSYNQVIPKRCITEENRQNYIFVVKERQGILGKEKYVAKLQVNIVDSDTNNCAVKDVPNDVKQIVTDTSKTLTDDSAVMLR</sequence>
<dbReference type="EMBL" id="BROD01000001">
    <property type="protein sequence ID" value="GKX65055.1"/>
    <property type="molecule type" value="Genomic_DNA"/>
</dbReference>
<reference evidence="1" key="1">
    <citation type="journal article" date="2025" name="Int. J. Syst. Evol. Microbiol.">
        <title>Inconstantimicrobium mannanitabidum sp. nov., a novel member of the family Clostridiaceae isolated from anoxic soil under the treatment of reductive soil disinfestation.</title>
        <authorList>
            <person name="Ueki A."/>
            <person name="Tonouchi A."/>
            <person name="Honma S."/>
            <person name="Kaku N."/>
            <person name="Ueki K."/>
        </authorList>
    </citation>
    <scope>NUCLEOTIDE SEQUENCE</scope>
    <source>
        <strain evidence="1">TW13</strain>
    </source>
</reference>
<gene>
    <name evidence="1" type="ORF">rsdtw13_03130</name>
</gene>
<name>A0ACB5R785_9CLOT</name>
<keyword evidence="2" id="KW-1185">Reference proteome</keyword>
<evidence type="ECO:0000313" key="2">
    <source>
        <dbReference type="Proteomes" id="UP001058074"/>
    </source>
</evidence>
<protein>
    <submittedName>
        <fullName evidence="1">Sugar ABC transporter substrate-binding protein</fullName>
    </submittedName>
</protein>
<dbReference type="Proteomes" id="UP001058074">
    <property type="component" value="Unassembled WGS sequence"/>
</dbReference>
<proteinExistence type="predicted"/>
<organism evidence="1 2">
    <name type="scientific">Inconstantimicrobium mannanitabidum</name>
    <dbReference type="NCBI Taxonomy" id="1604901"/>
    <lineage>
        <taxon>Bacteria</taxon>
        <taxon>Bacillati</taxon>
        <taxon>Bacillota</taxon>
        <taxon>Clostridia</taxon>
        <taxon>Eubacteriales</taxon>
        <taxon>Clostridiaceae</taxon>
        <taxon>Inconstantimicrobium</taxon>
    </lineage>
</organism>